<reference evidence="1" key="1">
    <citation type="submission" date="2023-05" db="EMBL/GenBank/DDBJ databases">
        <title>Comparative genomics of Bacillaceae isolates and their secondary metabolite potential.</title>
        <authorList>
            <person name="Song L."/>
            <person name="Nielsen L.J."/>
            <person name="Mohite O."/>
            <person name="Xu X."/>
            <person name="Weber T."/>
            <person name="Kovacs A.T."/>
        </authorList>
    </citation>
    <scope>NUCLEOTIDE SEQUENCE</scope>
    <source>
        <strain evidence="1">LY1</strain>
    </source>
</reference>
<gene>
    <name evidence="1" type="ORF">QNH24_13360</name>
</gene>
<evidence type="ECO:0000313" key="1">
    <source>
        <dbReference type="EMBL" id="WHY49337.1"/>
    </source>
</evidence>
<protein>
    <submittedName>
        <fullName evidence="1">Uncharacterized protein</fullName>
    </submittedName>
</protein>
<dbReference type="Proteomes" id="UP001178322">
    <property type="component" value="Chromosome"/>
</dbReference>
<dbReference type="RefSeq" id="WP_283868089.1">
    <property type="nucleotide sequence ID" value="NZ_CP126101.1"/>
</dbReference>
<evidence type="ECO:0000313" key="2">
    <source>
        <dbReference type="Proteomes" id="UP001178322"/>
    </source>
</evidence>
<organism evidence="1 2">
    <name type="scientific">Lysinibacillus pakistanensis</name>
    <dbReference type="NCBI Taxonomy" id="759811"/>
    <lineage>
        <taxon>Bacteria</taxon>
        <taxon>Bacillati</taxon>
        <taxon>Bacillota</taxon>
        <taxon>Bacilli</taxon>
        <taxon>Bacillales</taxon>
        <taxon>Bacillaceae</taxon>
        <taxon>Lysinibacillus</taxon>
    </lineage>
</organism>
<dbReference type="EMBL" id="CP126101">
    <property type="protein sequence ID" value="WHY49337.1"/>
    <property type="molecule type" value="Genomic_DNA"/>
</dbReference>
<accession>A0AAX3WND3</accession>
<sequence length="41" mass="4800">MQLFCENDYKEGGITLLVVQEKVKGRLNIRVFSSSRREILE</sequence>
<name>A0AAX3WND3_9BACI</name>
<dbReference type="AlphaFoldDB" id="A0AAX3WND3"/>
<proteinExistence type="predicted"/>